<feature type="signal peptide" evidence="1">
    <location>
        <begin position="1"/>
        <end position="28"/>
    </location>
</feature>
<name>A0A7R7EJ69_9FIRM</name>
<dbReference type="EMBL" id="AP024169">
    <property type="protein sequence ID" value="BCN29739.1"/>
    <property type="molecule type" value="Genomic_DNA"/>
</dbReference>
<protein>
    <submittedName>
        <fullName evidence="2">Uncharacterized protein</fullName>
    </submittedName>
</protein>
<dbReference type="Proteomes" id="UP000595897">
    <property type="component" value="Chromosome"/>
</dbReference>
<dbReference type="RefSeq" id="WP_271715003.1">
    <property type="nucleotide sequence ID" value="NZ_AP024169.1"/>
</dbReference>
<evidence type="ECO:0000313" key="2">
    <source>
        <dbReference type="EMBL" id="BCN29739.1"/>
    </source>
</evidence>
<gene>
    <name evidence="2" type="ORF">bsdtb5_10340</name>
</gene>
<accession>A0A7R7EJ69</accession>
<dbReference type="AlphaFoldDB" id="A0A7R7EJ69"/>
<evidence type="ECO:0000313" key="3">
    <source>
        <dbReference type="Proteomes" id="UP000595897"/>
    </source>
</evidence>
<reference evidence="2 3" key="1">
    <citation type="submission" date="2020-11" db="EMBL/GenBank/DDBJ databases">
        <title>Draft genome sequencing of a Lachnospiraceae strain isolated from anoxic soil subjected to BSD treatment.</title>
        <authorList>
            <person name="Uek A."/>
            <person name="Tonouchi A."/>
        </authorList>
    </citation>
    <scope>NUCLEOTIDE SEQUENCE [LARGE SCALE GENOMIC DNA]</scope>
    <source>
        <strain evidence="2 3">TB5</strain>
    </source>
</reference>
<proteinExistence type="predicted"/>
<feature type="chain" id="PRO_5033040253" evidence="1">
    <location>
        <begin position="29"/>
        <end position="389"/>
    </location>
</feature>
<evidence type="ECO:0000256" key="1">
    <source>
        <dbReference type="SAM" id="SignalP"/>
    </source>
</evidence>
<sequence>MKNIKRTAFLLLCIFTIVISVKPNTNTAEEVSDSRGWIHGVNWITIDTEDVLIFSSNGYRPTKPTGEWNHNIYYSWFNTDNITNTFKPKVLVDAKLAQEPSSAAINSNGYIIITSEDSEFHPESLDQTFGIFDSGLKKVITYGKKLMPPQGGHSGHVAASGDKFLVTFCDGWIDGGGAYNLGTGDDIYSRIVNQDGTMGSLIKTQVSEKSRDWWPIVSGSDTEWLQVWQQYNETSSGGTLLGAITSKSGKIVKKFPITKNNKYYYYDVGYIDSLGVYMVTGSRMDGGFVSLINKKGTIVAEKTKLPYTVREAKTLINEFGQYATAVYPTYNTGAAVLKITKNSITLKKTVKVEVTWDYMGTDGTFVSDTKVIFATGTKNGIKFVPIKIN</sequence>
<organism evidence="2 3">
    <name type="scientific">Anaeromicropila herbilytica</name>
    <dbReference type="NCBI Taxonomy" id="2785025"/>
    <lineage>
        <taxon>Bacteria</taxon>
        <taxon>Bacillati</taxon>
        <taxon>Bacillota</taxon>
        <taxon>Clostridia</taxon>
        <taxon>Lachnospirales</taxon>
        <taxon>Lachnospiraceae</taxon>
        <taxon>Anaeromicropila</taxon>
    </lineage>
</organism>
<keyword evidence="3" id="KW-1185">Reference proteome</keyword>
<dbReference type="KEGG" id="ahb:bsdtb5_10340"/>
<keyword evidence="1" id="KW-0732">Signal</keyword>